<reference evidence="1 2" key="1">
    <citation type="submission" date="2020-01" db="EMBL/GenBank/DDBJ databases">
        <title>Sulfitobacter sediminilitoris sp. nov., isolated from a tidal flat.</title>
        <authorList>
            <person name="Park S."/>
            <person name="Yoon J.-H."/>
        </authorList>
    </citation>
    <scope>NUCLEOTIDE SEQUENCE [LARGE SCALE GENOMIC DNA]</scope>
    <source>
        <strain evidence="1 2">JBTF-M27</strain>
    </source>
</reference>
<organism evidence="1 2">
    <name type="scientific">Sulfitobacter sediminilitoris</name>
    <dbReference type="NCBI Taxonomy" id="2698830"/>
    <lineage>
        <taxon>Bacteria</taxon>
        <taxon>Pseudomonadati</taxon>
        <taxon>Pseudomonadota</taxon>
        <taxon>Alphaproteobacteria</taxon>
        <taxon>Rhodobacterales</taxon>
        <taxon>Roseobacteraceae</taxon>
        <taxon>Sulfitobacter</taxon>
    </lineage>
</organism>
<evidence type="ECO:0008006" key="3">
    <source>
        <dbReference type="Google" id="ProtNLM"/>
    </source>
</evidence>
<dbReference type="RefSeq" id="WP_164356034.1">
    <property type="nucleotide sequence ID" value="NZ_JAABNT010000027.1"/>
</dbReference>
<gene>
    <name evidence="1" type="ORF">GV827_21375</name>
</gene>
<name>A0A6P0CIW9_9RHOB</name>
<dbReference type="AlphaFoldDB" id="A0A6P0CIW9"/>
<protein>
    <recommendedName>
        <fullName evidence="3">ABM domain-containing protein</fullName>
    </recommendedName>
</protein>
<dbReference type="EMBL" id="JAABNT010000027">
    <property type="protein sequence ID" value="NEK24925.1"/>
    <property type="molecule type" value="Genomic_DNA"/>
</dbReference>
<evidence type="ECO:0000313" key="1">
    <source>
        <dbReference type="EMBL" id="NEK24925.1"/>
    </source>
</evidence>
<proteinExistence type="predicted"/>
<keyword evidence="2" id="KW-1185">Reference proteome</keyword>
<accession>A0A6P0CIW9</accession>
<sequence length="117" mass="13248">MCVLVSQTVRSKTSGHYMHGATVQYEFSGDEAKWDAVIAAFVQAIDSDPDVSGLFTYRVTRTLDGNKRIHWAQWDVPETAQLLQTRDYFKSFSVKLQELLEGKLEPAVVSILHKTKD</sequence>
<dbReference type="Proteomes" id="UP000468591">
    <property type="component" value="Unassembled WGS sequence"/>
</dbReference>
<evidence type="ECO:0000313" key="2">
    <source>
        <dbReference type="Proteomes" id="UP000468591"/>
    </source>
</evidence>
<comment type="caution">
    <text evidence="1">The sequence shown here is derived from an EMBL/GenBank/DDBJ whole genome shotgun (WGS) entry which is preliminary data.</text>
</comment>
<dbReference type="Gene3D" id="3.30.70.100">
    <property type="match status" value="1"/>
</dbReference>